<evidence type="ECO:0000313" key="3">
    <source>
        <dbReference type="EMBL" id="AOA52378.1"/>
    </source>
</evidence>
<feature type="transmembrane region" description="Helical" evidence="2">
    <location>
        <begin position="1248"/>
        <end position="1266"/>
    </location>
</feature>
<protein>
    <submittedName>
        <fullName evidence="3">Dicer 2</fullName>
    </submittedName>
</protein>
<reference evidence="3" key="1">
    <citation type="submission" date="2015-08" db="EMBL/GenBank/DDBJ databases">
        <title>Evidence for the evolutionary loss of RNAi key determinants in kinetoplastids as a multiple sporadic phenomenon.</title>
        <authorList>
            <person name="Matveyev A.V."/>
            <person name="Alves J.M.P."/>
            <person name="Serrano M.G."/>
            <person name="Lara A.M."/>
            <person name="Barton W.A."/>
            <person name="Beverly S.M."/>
            <person name="Teixeira M.M.G."/>
            <person name="Camargo E.P."/>
            <person name="Buck G.A."/>
        </authorList>
    </citation>
    <scope>NUCLEOTIDE SEQUENCE</scope>
    <source>
        <strain evidence="3">TCC001E</strain>
    </source>
</reference>
<dbReference type="EMBL" id="KT377052">
    <property type="protein sequence ID" value="AOA52378.1"/>
    <property type="molecule type" value="Genomic_DNA"/>
</dbReference>
<feature type="region of interest" description="Disordered" evidence="1">
    <location>
        <begin position="910"/>
        <end position="949"/>
    </location>
</feature>
<accession>A0A1B2LUM4</accession>
<dbReference type="Gene3D" id="1.10.1520.10">
    <property type="entry name" value="Ribonuclease III domain"/>
    <property type="match status" value="1"/>
</dbReference>
<keyword evidence="2" id="KW-0472">Membrane</keyword>
<evidence type="ECO:0000256" key="2">
    <source>
        <dbReference type="SAM" id="Phobius"/>
    </source>
</evidence>
<sequence length="1380" mass="142999">MSGGDAASPLEAGQQPLSPVGSIGGFVNHESHRAKVRRRIGSFVLTSAAVFYICSVEADNSAVGGWEDANADADDLSVEAAAWLLDKPRDLTVAMEYCVGHTAIQSEYRSRFPHHHHHRGPFAVEGVWKDSLGSMIEREGATGYLRAWLDTAPFFEKAVQRYKRDHPCEEGPPVVATATAAAAAAAATPAPAAASEATDGSGANVGGMGDSGSKHSSCIASGGHCSSPLPASPLTAADTAAGDGAAVQSPPSSGRGTVVATAEVLAHVYQVALESLRFPATDLDDADWGVTQKGWVAAHVLLRRLISIFRLRSGRVAADSAAVGRIAAAVSHSSNGCASKGKYTLCSAALAVVNWLQGELGEDITQQQQPAKRTGHPPCSCRECCGGGAPLARGWALACLLSRMNGLAHLQFRILPPPGCSRGTSSRDTLPLPAVHVRAACRHRCPRLDSAVVESHPGFPAGPLDDDGQDMALMEFVADPRRWARDLARDGGLLLLRRPAAHPYVLLHPASAVRSVLRAATTTEGATSDAADGGGDMAWLRGMVSARAQSAVERIDARMVAGVGEGVLWGRAAALASGVVAPQTTATTTTHSPATAGQRREVAGGALSGCFVPVRPHLVEALRGISGASRFSGRCVFAWSRPAPPILGSVLGGTAAEAIEYCGPFAVLLPMEVLRTAWSAPAGTPPPPLLAGGAAAIVPATVLYAGTVAACPPPHHAHHQLSLRADTTGAAGDGAVGKVSISIRVDDTFVGAVACPPASALVVEGAAWRRQLRSARWVWDLSRQRAGSDEGGRWAMAAAAATVAQVDLLLSQASDTYMESFMRAAADAHREVLPMLQQARSATATGGGPAAGPTGRRGRVPWRSDVVAPLFPPLDSAAADAISAFRDHLVQQTRPVVATAPVVFLRASGSGCPEENNGSDTSPAAPAGAAGAEVDPPSSSAADGGCTGGVVPFPGTRRVATTLRRGLHRGRWPPFSLRAETTVAVGATGASNLHIQSLLQARHRVLFTAREQAEAAACASECASCLAVVAMGEVRSSAARACGAGERTFILQLQQRGARPASTSVGFGVGSRPLFKISEAEEGEEEGSEEEGTRADAAAATLKMSMWAFASSWPPEPLVQLLLMPPLVIAVDDYFRELGTATPCLERRAQTLAMRVRRDLEASMLAVFTSDAVRERLEFCGDGLVNLISACDVLLARDSATGEPTWSSGGITQTSENAHLRANLAGVVQQAVLAASAGLVNPKTYADFVEALFGAVVMAAWVMPLVRGRRAMRRRSLLRDSSESSTTAPQSPHQSPPPRTPATVSESGGGEEEPAAAAVAVAVSDRFILGRATAALEVERPHFPLMASMASRLQCMLGVSLSAAALPDDAGASAAEGVAD</sequence>
<dbReference type="GO" id="GO:0006396">
    <property type="term" value="P:RNA processing"/>
    <property type="evidence" value="ECO:0007669"/>
    <property type="project" value="InterPro"/>
</dbReference>
<proteinExistence type="predicted"/>
<name>A0A1B2LUM4_HERMU</name>
<feature type="region of interest" description="Disordered" evidence="1">
    <location>
        <begin position="1276"/>
        <end position="1315"/>
    </location>
</feature>
<organism evidence="3">
    <name type="scientific">Herpetomonas muscarum</name>
    <dbReference type="NCBI Taxonomy" id="5718"/>
    <lineage>
        <taxon>Eukaryota</taxon>
        <taxon>Discoba</taxon>
        <taxon>Euglenozoa</taxon>
        <taxon>Kinetoplastea</taxon>
        <taxon>Metakinetoplastina</taxon>
        <taxon>Trypanosomatida</taxon>
        <taxon>Trypanosomatidae</taxon>
        <taxon>Herpetomonas</taxon>
    </lineage>
</organism>
<dbReference type="SUPFAM" id="SSF69065">
    <property type="entry name" value="RNase III domain-like"/>
    <property type="match status" value="1"/>
</dbReference>
<gene>
    <name evidence="3" type="primary">DCL2</name>
</gene>
<feature type="region of interest" description="Disordered" evidence="1">
    <location>
        <begin position="193"/>
        <end position="219"/>
    </location>
</feature>
<keyword evidence="2" id="KW-1133">Transmembrane helix</keyword>
<dbReference type="InterPro" id="IPR036389">
    <property type="entry name" value="RNase_III_sf"/>
</dbReference>
<feature type="compositionally biased region" description="Low complexity" evidence="1">
    <location>
        <begin position="923"/>
        <end position="932"/>
    </location>
</feature>
<dbReference type="GO" id="GO:0004525">
    <property type="term" value="F:ribonuclease III activity"/>
    <property type="evidence" value="ECO:0007669"/>
    <property type="project" value="InterPro"/>
</dbReference>
<feature type="region of interest" description="Disordered" evidence="1">
    <location>
        <begin position="1"/>
        <end position="23"/>
    </location>
</feature>
<keyword evidence="2" id="KW-0812">Transmembrane</keyword>
<evidence type="ECO:0000256" key="1">
    <source>
        <dbReference type="SAM" id="MobiDB-lite"/>
    </source>
</evidence>